<dbReference type="EMBL" id="JBHSOD010000079">
    <property type="protein sequence ID" value="MFC5890365.1"/>
    <property type="molecule type" value="Genomic_DNA"/>
</dbReference>
<name>A0ABW1F928_9ACTN</name>
<evidence type="ECO:0000313" key="5">
    <source>
        <dbReference type="Proteomes" id="UP001596067"/>
    </source>
</evidence>
<evidence type="ECO:0000259" key="3">
    <source>
        <dbReference type="PROSITE" id="PS51462"/>
    </source>
</evidence>
<reference evidence="5" key="1">
    <citation type="journal article" date="2019" name="Int. J. Syst. Evol. Microbiol.">
        <title>The Global Catalogue of Microorganisms (GCM) 10K type strain sequencing project: providing services to taxonomists for standard genome sequencing and annotation.</title>
        <authorList>
            <consortium name="The Broad Institute Genomics Platform"/>
            <consortium name="The Broad Institute Genome Sequencing Center for Infectious Disease"/>
            <person name="Wu L."/>
            <person name="Ma J."/>
        </authorList>
    </citation>
    <scope>NUCLEOTIDE SEQUENCE [LARGE SCALE GENOMIC DNA]</scope>
    <source>
        <strain evidence="5">CGMCC 4.1469</strain>
    </source>
</reference>
<feature type="region of interest" description="Disordered" evidence="2">
    <location>
        <begin position="195"/>
        <end position="220"/>
    </location>
</feature>
<dbReference type="PANTHER" id="PTHR43736:SF1">
    <property type="entry name" value="DIHYDRONEOPTERIN TRIPHOSPHATE DIPHOSPHATASE"/>
    <property type="match status" value="1"/>
</dbReference>
<dbReference type="Proteomes" id="UP001596067">
    <property type="component" value="Unassembled WGS sequence"/>
</dbReference>
<protein>
    <submittedName>
        <fullName evidence="4">NUDIX domain-containing protein</fullName>
    </submittedName>
</protein>
<dbReference type="PROSITE" id="PS51462">
    <property type="entry name" value="NUDIX"/>
    <property type="match status" value="1"/>
</dbReference>
<comment type="caution">
    <text evidence="4">The sequence shown here is derived from an EMBL/GenBank/DDBJ whole genome shotgun (WGS) entry which is preliminary data.</text>
</comment>
<feature type="compositionally biased region" description="Basic residues" evidence="2">
    <location>
        <begin position="197"/>
        <end position="207"/>
    </location>
</feature>
<organism evidence="4 5">
    <name type="scientific">Kitasatospora aburaviensis</name>
    <dbReference type="NCBI Taxonomy" id="67265"/>
    <lineage>
        <taxon>Bacteria</taxon>
        <taxon>Bacillati</taxon>
        <taxon>Actinomycetota</taxon>
        <taxon>Actinomycetes</taxon>
        <taxon>Kitasatosporales</taxon>
        <taxon>Streptomycetaceae</taxon>
        <taxon>Kitasatospora</taxon>
    </lineage>
</organism>
<evidence type="ECO:0000313" key="4">
    <source>
        <dbReference type="EMBL" id="MFC5890365.1"/>
    </source>
</evidence>
<keyword evidence="5" id="KW-1185">Reference proteome</keyword>
<proteinExistence type="inferred from homology"/>
<dbReference type="SUPFAM" id="SSF55811">
    <property type="entry name" value="Nudix"/>
    <property type="match status" value="1"/>
</dbReference>
<dbReference type="InterPro" id="IPR000086">
    <property type="entry name" value="NUDIX_hydrolase_dom"/>
</dbReference>
<gene>
    <name evidence="4" type="ORF">ACFP0N_35965</name>
</gene>
<dbReference type="InterPro" id="IPR015797">
    <property type="entry name" value="NUDIX_hydrolase-like_dom_sf"/>
</dbReference>
<dbReference type="RefSeq" id="WP_345328589.1">
    <property type="nucleotide sequence ID" value="NZ_BAAAVH010000038.1"/>
</dbReference>
<evidence type="ECO:0000256" key="2">
    <source>
        <dbReference type="SAM" id="MobiDB-lite"/>
    </source>
</evidence>
<sequence length="256" mass="27506">MTTSTVAGPVRVRAVLVHDGRVCLIRRQREAGLQHSLPGGVVEDEGGEEPADALRRELPEELGLDLAVLPAPPVLCFVQDQGAERPGETTPLRRRHLVFTAHLPDHLAQAVAAVEQDDPVWLPVADAAGPDLLPGVDLAAVVEEFERMRAALAASWNRAADLLEAVPRNATALTGPYGYGEGWDDAVYHLADGMKPVPRRPSPRRHSWQSSSAGVQRRHRRDVRPLCGVVEGDGEPPDLVAAAVLVDLAHGRALLG</sequence>
<dbReference type="PANTHER" id="PTHR43736">
    <property type="entry name" value="ADP-RIBOSE PYROPHOSPHATASE"/>
    <property type="match status" value="1"/>
</dbReference>
<dbReference type="Gene3D" id="3.90.79.10">
    <property type="entry name" value="Nucleoside Triphosphate Pyrophosphohydrolase"/>
    <property type="match status" value="1"/>
</dbReference>
<feature type="domain" description="Nudix hydrolase" evidence="3">
    <location>
        <begin position="1"/>
        <end position="146"/>
    </location>
</feature>
<comment type="similarity">
    <text evidence="1">Belongs to the Nudix hydrolase family.</text>
</comment>
<accession>A0ABW1F928</accession>
<dbReference type="Pfam" id="PF00293">
    <property type="entry name" value="NUDIX"/>
    <property type="match status" value="1"/>
</dbReference>
<evidence type="ECO:0000256" key="1">
    <source>
        <dbReference type="ARBA" id="ARBA00005582"/>
    </source>
</evidence>